<protein>
    <submittedName>
        <fullName evidence="1">Crotonobetainyl-CoA--carnitine CoA-transferase</fullName>
    </submittedName>
</protein>
<dbReference type="GO" id="GO:0016740">
    <property type="term" value="F:transferase activity"/>
    <property type="evidence" value="ECO:0007669"/>
    <property type="project" value="UniProtKB-KW"/>
</dbReference>
<evidence type="ECO:0000313" key="1">
    <source>
        <dbReference type="EMBL" id="TMR35338.1"/>
    </source>
</evidence>
<gene>
    <name evidence="1" type="ORF">ETD96_23330</name>
</gene>
<proteinExistence type="predicted"/>
<keyword evidence="1" id="KW-0808">Transferase</keyword>
<dbReference type="OrthoDB" id="5508607at2"/>
<comment type="caution">
    <text evidence="1">The sequence shown here is derived from an EMBL/GenBank/DDBJ whole genome shotgun (WGS) entry which is preliminary data.</text>
</comment>
<sequence>MDLLPVARALAPTRERAAAVARIAAGTGVELDEDFGRRTAAYYDAAPEPGYGADLRRRYDRLKRHNLAQFQALTDAGVEIRPWLGDGRPYPNSRVLRDRVRRTRRLYVHLTARGHGPGPVRGFHPMREPAGLRVDGVEFCHNDVFRAVHDLLGHVAFDTGFGPKGEFLAAHGHLQLYPEEAHPVLFTEQIAQICWFYYGPHRDVPASRRPFPEQKVLLFPKRFLDSFRQMFRPRPGEESG</sequence>
<keyword evidence="2" id="KW-1185">Reference proteome</keyword>
<accession>A0A5S4GQU6</accession>
<organism evidence="1 2">
    <name type="scientific">Actinomadura geliboluensis</name>
    <dbReference type="NCBI Taxonomy" id="882440"/>
    <lineage>
        <taxon>Bacteria</taxon>
        <taxon>Bacillati</taxon>
        <taxon>Actinomycetota</taxon>
        <taxon>Actinomycetes</taxon>
        <taxon>Streptosporangiales</taxon>
        <taxon>Thermomonosporaceae</taxon>
        <taxon>Actinomadura</taxon>
    </lineage>
</organism>
<dbReference type="Proteomes" id="UP000305238">
    <property type="component" value="Unassembled WGS sequence"/>
</dbReference>
<reference evidence="1 2" key="1">
    <citation type="submission" date="2019-05" db="EMBL/GenBank/DDBJ databases">
        <title>Draft genome sequence of Actinomadura geliboluensis A8036.</title>
        <authorList>
            <person name="Saricaoglu S."/>
            <person name="Isik K."/>
        </authorList>
    </citation>
    <scope>NUCLEOTIDE SEQUENCE [LARGE SCALE GENOMIC DNA]</scope>
    <source>
        <strain evidence="1 2">A8036</strain>
    </source>
</reference>
<evidence type="ECO:0000313" key="2">
    <source>
        <dbReference type="Proteomes" id="UP000305238"/>
    </source>
</evidence>
<name>A0A5S4GQU6_9ACTN</name>
<dbReference type="EMBL" id="VCKZ01000180">
    <property type="protein sequence ID" value="TMR35338.1"/>
    <property type="molecule type" value="Genomic_DNA"/>
</dbReference>
<dbReference type="AlphaFoldDB" id="A0A5S4GQU6"/>